<organism evidence="2 5">
    <name type="scientific">Labilibaculum filiforme</name>
    <dbReference type="NCBI Taxonomy" id="1940526"/>
    <lineage>
        <taxon>Bacteria</taxon>
        <taxon>Pseudomonadati</taxon>
        <taxon>Bacteroidota</taxon>
        <taxon>Bacteroidia</taxon>
        <taxon>Marinilabiliales</taxon>
        <taxon>Marinifilaceae</taxon>
        <taxon>Labilibaculum</taxon>
    </lineage>
</organism>
<evidence type="ECO:0000313" key="5">
    <source>
        <dbReference type="Proteomes" id="UP000233535"/>
    </source>
</evidence>
<accession>A0A2N3HS01</accession>
<evidence type="ECO:0000313" key="4">
    <source>
        <dbReference type="EMBL" id="PKQ61802.1"/>
    </source>
</evidence>
<proteinExistence type="predicted"/>
<dbReference type="EMBL" id="MVDD01000026">
    <property type="protein sequence ID" value="PKQ60405.1"/>
    <property type="molecule type" value="Genomic_DNA"/>
</dbReference>
<dbReference type="AlphaFoldDB" id="A0A2N3HS01"/>
<evidence type="ECO:0000313" key="2">
    <source>
        <dbReference type="EMBL" id="PKQ60830.1"/>
    </source>
</evidence>
<protein>
    <submittedName>
        <fullName evidence="2">Transposase</fullName>
    </submittedName>
</protein>
<comment type="caution">
    <text evidence="2">The sequence shown here is derived from an EMBL/GenBank/DDBJ whole genome shotgun (WGS) entry which is preliminary data.</text>
</comment>
<dbReference type="Proteomes" id="UP000233535">
    <property type="component" value="Unassembled WGS sequence"/>
</dbReference>
<dbReference type="EMBL" id="MVDD01000016">
    <property type="protein sequence ID" value="PKQ61198.1"/>
    <property type="molecule type" value="Genomic_DNA"/>
</dbReference>
<dbReference type="EMBL" id="MVDD01000020">
    <property type="protein sequence ID" value="PKQ60830.1"/>
    <property type="molecule type" value="Genomic_DNA"/>
</dbReference>
<name>A0A2N3HS01_9BACT</name>
<sequence>NAKLKAFRASLRGVRDINFFLFRVAKIYA</sequence>
<feature type="non-terminal residue" evidence="2">
    <location>
        <position position="1"/>
    </location>
</feature>
<gene>
    <name evidence="4" type="ORF">BZG02_14330</name>
    <name evidence="3" type="ORF">BZG02_16320</name>
    <name evidence="2" type="ORF">BZG02_17650</name>
    <name evidence="1" type="ORF">BZG02_19255</name>
</gene>
<dbReference type="EMBL" id="MVDD01000011">
    <property type="protein sequence ID" value="PKQ61802.1"/>
    <property type="molecule type" value="Genomic_DNA"/>
</dbReference>
<evidence type="ECO:0000313" key="3">
    <source>
        <dbReference type="EMBL" id="PKQ61198.1"/>
    </source>
</evidence>
<evidence type="ECO:0000313" key="1">
    <source>
        <dbReference type="EMBL" id="PKQ60405.1"/>
    </source>
</evidence>
<keyword evidence="5" id="KW-1185">Reference proteome</keyword>
<reference evidence="2 5" key="1">
    <citation type="journal article" date="2017" name="Front. Microbiol.">
        <title>Labilibaculum manganireducens gen. nov., sp. nov. and Labilibaculum filiforme sp. nov., Novel Bacteroidetes Isolated from Subsurface Sediments of the Baltic Sea.</title>
        <authorList>
            <person name="Vandieken V."/>
            <person name="Marshall I.P."/>
            <person name="Niemann H."/>
            <person name="Engelen B."/>
            <person name="Cypionka H."/>
        </authorList>
    </citation>
    <scope>NUCLEOTIDE SEQUENCE [LARGE SCALE GENOMIC DNA]</scope>
    <source>
        <strain evidence="2 5">59.16B</strain>
    </source>
</reference>